<reference evidence="6 7" key="1">
    <citation type="submission" date="2019-11" db="EMBL/GenBank/DDBJ databases">
        <title>Comparative genomics of hydrocarbon-degrading Desulfosarcina strains.</title>
        <authorList>
            <person name="Watanabe M."/>
            <person name="Kojima H."/>
            <person name="Fukui M."/>
        </authorList>
    </citation>
    <scope>NUCLEOTIDE SEQUENCE [LARGE SCALE GENOMIC DNA]</scope>
    <source>
        <strain evidence="6 7">PL12</strain>
    </source>
</reference>
<proteinExistence type="predicted"/>
<dbReference type="InterPro" id="IPR044068">
    <property type="entry name" value="CB"/>
</dbReference>
<organism evidence="6 7">
    <name type="scientific">Desulfosarcina alkanivorans</name>
    <dbReference type="NCBI Taxonomy" id="571177"/>
    <lineage>
        <taxon>Bacteria</taxon>
        <taxon>Pseudomonadati</taxon>
        <taxon>Thermodesulfobacteriota</taxon>
        <taxon>Desulfobacteria</taxon>
        <taxon>Desulfobacterales</taxon>
        <taxon>Desulfosarcinaceae</taxon>
        <taxon>Desulfosarcina</taxon>
    </lineage>
</organism>
<dbReference type="InterPro" id="IPR011010">
    <property type="entry name" value="DNA_brk_join_enz"/>
</dbReference>
<sequence length="134" mass="15252">MMESTLHEAAKAYIEHLRTQGKTERTIYTYGKDFEQIEAFFGAERKLTSILVPHVGKFFKSDVLLKLQNGKERAKPTVDKTKRVLRMFLIWAKETGRIDKLPLPKGTPMGRSVKKGDKKNDEHSQHSAPTPAQA</sequence>
<evidence type="ECO:0000256" key="2">
    <source>
        <dbReference type="ARBA" id="ARBA00023125"/>
    </source>
</evidence>
<dbReference type="KEGG" id="dalk:DSCA_02810"/>
<evidence type="ECO:0000313" key="7">
    <source>
        <dbReference type="Proteomes" id="UP000427906"/>
    </source>
</evidence>
<feature type="compositionally biased region" description="Basic and acidic residues" evidence="4">
    <location>
        <begin position="114"/>
        <end position="125"/>
    </location>
</feature>
<dbReference type="SUPFAM" id="SSF56349">
    <property type="entry name" value="DNA breaking-rejoining enzymes"/>
    <property type="match status" value="1"/>
</dbReference>
<dbReference type="AlphaFoldDB" id="A0A5K7YHY6"/>
<dbReference type="EMBL" id="AP021874">
    <property type="protein sequence ID" value="BBO66351.1"/>
    <property type="molecule type" value="Genomic_DNA"/>
</dbReference>
<protein>
    <recommendedName>
        <fullName evidence="5">Core-binding (CB) domain-containing protein</fullName>
    </recommendedName>
</protein>
<feature type="domain" description="Core-binding (CB)" evidence="5">
    <location>
        <begin position="4"/>
        <end position="93"/>
    </location>
</feature>
<evidence type="ECO:0000256" key="3">
    <source>
        <dbReference type="PROSITE-ProRule" id="PRU01248"/>
    </source>
</evidence>
<dbReference type="Proteomes" id="UP000427906">
    <property type="component" value="Chromosome"/>
</dbReference>
<keyword evidence="7" id="KW-1185">Reference proteome</keyword>
<feature type="region of interest" description="Disordered" evidence="4">
    <location>
        <begin position="99"/>
        <end position="134"/>
    </location>
</feature>
<keyword evidence="1" id="KW-0229">DNA integration</keyword>
<evidence type="ECO:0000313" key="6">
    <source>
        <dbReference type="EMBL" id="BBO66351.1"/>
    </source>
</evidence>
<gene>
    <name evidence="6" type="ORF">DSCA_02810</name>
</gene>
<evidence type="ECO:0000256" key="4">
    <source>
        <dbReference type="SAM" id="MobiDB-lite"/>
    </source>
</evidence>
<dbReference type="GO" id="GO:0003677">
    <property type="term" value="F:DNA binding"/>
    <property type="evidence" value="ECO:0007669"/>
    <property type="project" value="UniProtKB-UniRule"/>
</dbReference>
<evidence type="ECO:0000256" key="1">
    <source>
        <dbReference type="ARBA" id="ARBA00022908"/>
    </source>
</evidence>
<accession>A0A5K7YHY6</accession>
<name>A0A5K7YHY6_9BACT</name>
<dbReference type="Gene3D" id="1.10.150.130">
    <property type="match status" value="1"/>
</dbReference>
<dbReference type="InterPro" id="IPR010998">
    <property type="entry name" value="Integrase_recombinase_N"/>
</dbReference>
<evidence type="ECO:0000259" key="5">
    <source>
        <dbReference type="PROSITE" id="PS51900"/>
    </source>
</evidence>
<dbReference type="PROSITE" id="PS51900">
    <property type="entry name" value="CB"/>
    <property type="match status" value="1"/>
</dbReference>
<dbReference type="RefSeq" id="WP_155314742.1">
    <property type="nucleotide sequence ID" value="NZ_AP021874.1"/>
</dbReference>
<keyword evidence="2 3" id="KW-0238">DNA-binding</keyword>
<dbReference type="GO" id="GO:0015074">
    <property type="term" value="P:DNA integration"/>
    <property type="evidence" value="ECO:0007669"/>
    <property type="project" value="UniProtKB-KW"/>
</dbReference>
<dbReference type="OrthoDB" id="5418919at2"/>